<dbReference type="OrthoDB" id="10266508at2759"/>
<protein>
    <recommendedName>
        <fullName evidence="5">C3H1-type domain-containing protein</fullName>
    </recommendedName>
</protein>
<organism evidence="3 4">
    <name type="scientific">Babesia ovata</name>
    <dbReference type="NCBI Taxonomy" id="189622"/>
    <lineage>
        <taxon>Eukaryota</taxon>
        <taxon>Sar</taxon>
        <taxon>Alveolata</taxon>
        <taxon>Apicomplexa</taxon>
        <taxon>Aconoidasida</taxon>
        <taxon>Piroplasmida</taxon>
        <taxon>Babesiidae</taxon>
        <taxon>Babesia</taxon>
    </lineage>
</organism>
<gene>
    <name evidence="3" type="ORF">BOVATA_049930</name>
</gene>
<evidence type="ECO:0008006" key="5">
    <source>
        <dbReference type="Google" id="ProtNLM"/>
    </source>
</evidence>
<dbReference type="EMBL" id="BDSA01000062">
    <property type="protein sequence ID" value="GBE63500.1"/>
    <property type="molecule type" value="Genomic_DNA"/>
</dbReference>
<feature type="transmembrane region" description="Helical" evidence="2">
    <location>
        <begin position="1728"/>
        <end position="1751"/>
    </location>
</feature>
<dbReference type="VEuPathDB" id="PiroplasmaDB:BOVATA_049930"/>
<proteinExistence type="predicted"/>
<keyword evidence="2" id="KW-0472">Membrane</keyword>
<keyword evidence="1" id="KW-0175">Coiled coil</keyword>
<reference evidence="3 4" key="1">
    <citation type="journal article" date="2017" name="BMC Genomics">
        <title>Whole-genome assembly of Babesia ovata and comparative genomics between closely related pathogens.</title>
        <authorList>
            <person name="Yamagishi J."/>
            <person name="Asada M."/>
            <person name="Hakimi H."/>
            <person name="Tanaka T.Q."/>
            <person name="Sugimoto C."/>
            <person name="Kawazu S."/>
        </authorList>
    </citation>
    <scope>NUCLEOTIDE SEQUENCE [LARGE SCALE GENOMIC DNA]</scope>
    <source>
        <strain evidence="3 4">Miyake</strain>
    </source>
</reference>
<evidence type="ECO:0000313" key="4">
    <source>
        <dbReference type="Proteomes" id="UP000236319"/>
    </source>
</evidence>
<evidence type="ECO:0000313" key="3">
    <source>
        <dbReference type="EMBL" id="GBE63500.1"/>
    </source>
</evidence>
<accession>A0A2H6KKI6</accession>
<evidence type="ECO:0000256" key="1">
    <source>
        <dbReference type="SAM" id="Coils"/>
    </source>
</evidence>
<comment type="caution">
    <text evidence="3">The sequence shown here is derived from an EMBL/GenBank/DDBJ whole genome shotgun (WGS) entry which is preliminary data.</text>
</comment>
<keyword evidence="2" id="KW-0812">Transmembrane</keyword>
<dbReference type="Proteomes" id="UP000236319">
    <property type="component" value="Unassembled WGS sequence"/>
</dbReference>
<keyword evidence="4" id="KW-1185">Reference proteome</keyword>
<sequence>MAFLGGVLHSIQPKLGQHKGEINNALSTLKSTNLNGITKYKAAVAVVASGVRTYNVRVAASNESVKSVITTLQGQVNENFKKAVSFILNDNGVSGAPTNYSDKDVTEAERQINDKLQQCQQNATTFITNLDISNTSRSPHKESITDLNAKLKDTLENVRRTVEYESARLEGVKVQEEKVFENTKRQITDVLSNLNVRVDCSISEQVKLLVSKLKGKVDPILADLKGIDSKFAKNVFELEQWIANAEAAVKAALEKVEAVINEVDETKRKAKNKQEIETAAEFIRGLSSTLNDDFALKNEQFRKAVEAIKSATEQLNQLHTSVKGEVTDKLGQIQQHLDVKDTELKGKIKGEMKTYVEDIVFKNIRREVEKIKNGVQKDNGRSGVNGNSIEKRWEELKEQIMQLVGEINGPGITDDAEPVDKYRGIKGIREKVKEFANSFNKRNFEAVVKGWIRMILDKDEVVKKAISAYVSASEPNAFNTAYINESNKVIEEEGIKQIAHEIKEKLKNDVITKAVAAFETVQSSSTDNEITKSIRAVMKACDEFADKLNAELENDTYSSSGVNSFVWGIIEAVDKKVENGGNSGKAGKHMLRGVVLSILPALQSSARRTAKTLERFTSDTKGQNLGFNLGSSVEAAINSVIAIGNEFDVSDRTGKGYGKRLNDALAAVKKQIDELHNNLDTAPQRSRSTGPKNILGEDISASIATNVKWATVDPQLGKLLKDTADAGIQKFHEKLQQEVVEKILDPVDKEVTKHEQSANKAYTDIIQRVNEITGGLFQMCNAIKQAASSDPQSAKAKLTELRDTYFKHYEKSKKDANESIKKIHSQLSELRNELASKPLQSTEKLLSFIDTAAGQVTREMQRQVNTQVKQATDQLTTHARRQYVEALKFALRQFADKVTEELSELPGEIENDKHIGLKGFMEAFYGANSGDNINKLQDGIDLRTVCHGFEKFLGPLNTYMNSEIDRLKEEEHKKNPTLQKPQDPYSKQLNNVYSKLSTVIGHIMSNNYYDHNLPTKLAELTATVADLKLDGFPNPVTGMLGGISGGCRQLVDVLGDVYISKYDGLTIKWEKDEKTNQNCAKAFLTILPTIFHGLHWLFYNGGNKWQDYKVAGSANGDRKADELKTYLTDAGYDIQHLRKSLTGMGVTGKLYKGFHRLGEFNKPPKDFDSIEECTQYFKKHEGLLSRLFDHLHAYYNVCHLPTSHTKHPTSVYQMLTWLNGLPHNPVYDALSFDGFNGLFEKPKQAQPETQGDDPTVEVLDDLSLPAHPNPITPASLSNALTEVCSQAEDVLLSILGYGHDDGIYAVDFNTNECKLDYPGNPGQCLDLLLDILRRVFYQLRFLYQQCSNTTKLGGWKDCVYGQQIGNSGWQCNSIQCPNQECKLKADQKGGQKANQKCNQHPQCGVKSPLQSFLEDGLQGFLPHTFSKPGCKLTCTVKNHHGIPCVTPMGFTECSIVASHTSKGSRLYLALKEFCGTASSPLTKLCTQLNCLLPTAPKTLGDMFSFYYNFINNWAGSGREHRLDAFNTAVTNANFQNEYVDLDPTAIIGKFGHVHSREKADLCSLVCTEKSATTCGPYLQSLNNDITVAFASKHAANYLSWIVYATETFYDLLKKLYDDCCGTCGGDTPKCRVARGQHTCNVANQQSSDNDSDTCNSIVKCQHTRPTIYKYGFVHHDVVSLAGQTRRTCKDFCNALNKVLNKEEKIGARLAELIYRTIPEFLFRIREPFIWTLVALWSLSLLYLLHITVVRLDVLRIRSHLRSPSSHRIAAQSLLAAARVKALANVKYFSP</sequence>
<evidence type="ECO:0000256" key="2">
    <source>
        <dbReference type="SAM" id="Phobius"/>
    </source>
</evidence>
<dbReference type="GeneID" id="39877270"/>
<keyword evidence="2" id="KW-1133">Transmembrane helix</keyword>
<dbReference type="RefSeq" id="XP_028869743.1">
    <property type="nucleotide sequence ID" value="XM_029013910.1"/>
</dbReference>
<feature type="coiled-coil region" evidence="1">
    <location>
        <begin position="242"/>
        <end position="276"/>
    </location>
</feature>
<name>A0A2H6KKI6_9APIC</name>